<evidence type="ECO:0000256" key="5">
    <source>
        <dbReference type="SAM" id="SignalP"/>
    </source>
</evidence>
<dbReference type="PANTHER" id="PTHR43343:SF3">
    <property type="entry name" value="PROTEASE DO-LIKE 8, CHLOROPLASTIC"/>
    <property type="match status" value="1"/>
</dbReference>
<feature type="transmembrane region" description="Helical" evidence="4">
    <location>
        <begin position="276"/>
        <end position="296"/>
    </location>
</feature>
<dbReference type="InterPro" id="IPR000253">
    <property type="entry name" value="FHA_dom"/>
</dbReference>
<evidence type="ECO:0000256" key="2">
    <source>
        <dbReference type="ARBA" id="ARBA00022801"/>
    </source>
</evidence>
<keyword evidence="5" id="KW-0732">Signal</keyword>
<dbReference type="RefSeq" id="WP_328983696.1">
    <property type="nucleotide sequence ID" value="NZ_CP121472.1"/>
</dbReference>
<dbReference type="SUPFAM" id="SSF49879">
    <property type="entry name" value="SMAD/FHA domain"/>
    <property type="match status" value="1"/>
</dbReference>
<feature type="signal peptide" evidence="5">
    <location>
        <begin position="1"/>
        <end position="29"/>
    </location>
</feature>
<dbReference type="PRINTS" id="PR00834">
    <property type="entry name" value="PROTEASES2C"/>
</dbReference>
<keyword evidence="2" id="KW-0378">Hydrolase</keyword>
<keyword evidence="1 7" id="KW-0645">Protease</keyword>
<dbReference type="PROSITE" id="PS50006">
    <property type="entry name" value="FHA_DOMAIN"/>
    <property type="match status" value="1"/>
</dbReference>
<keyword evidence="4" id="KW-0812">Transmembrane</keyword>
<protein>
    <submittedName>
        <fullName evidence="7">Serine protease HhoB</fullName>
    </submittedName>
</protein>
<accession>A0ABZ0SBG3</accession>
<evidence type="ECO:0000256" key="1">
    <source>
        <dbReference type="ARBA" id="ARBA00022670"/>
    </source>
</evidence>
<evidence type="ECO:0000256" key="3">
    <source>
        <dbReference type="SAM" id="MobiDB-lite"/>
    </source>
</evidence>
<keyword evidence="4" id="KW-1133">Transmembrane helix</keyword>
<organism evidence="7 8">
    <name type="scientific">Thiorhodovibrio winogradskyi</name>
    <dbReference type="NCBI Taxonomy" id="77007"/>
    <lineage>
        <taxon>Bacteria</taxon>
        <taxon>Pseudomonadati</taxon>
        <taxon>Pseudomonadota</taxon>
        <taxon>Gammaproteobacteria</taxon>
        <taxon>Chromatiales</taxon>
        <taxon>Chromatiaceae</taxon>
        <taxon>Thiorhodovibrio</taxon>
    </lineage>
</organism>
<feature type="compositionally biased region" description="Pro residues" evidence="3">
    <location>
        <begin position="320"/>
        <end position="331"/>
    </location>
</feature>
<proteinExistence type="predicted"/>
<dbReference type="Gene3D" id="2.40.10.120">
    <property type="match status" value="1"/>
</dbReference>
<evidence type="ECO:0000313" key="7">
    <source>
        <dbReference type="EMBL" id="WPL17895.1"/>
    </source>
</evidence>
<keyword evidence="4" id="KW-0472">Membrane</keyword>
<dbReference type="EMBL" id="CP121472">
    <property type="protein sequence ID" value="WPL17895.1"/>
    <property type="molecule type" value="Genomic_DNA"/>
</dbReference>
<dbReference type="GO" id="GO:0008233">
    <property type="term" value="F:peptidase activity"/>
    <property type="evidence" value="ECO:0007669"/>
    <property type="project" value="UniProtKB-KW"/>
</dbReference>
<dbReference type="InterPro" id="IPR051201">
    <property type="entry name" value="Chloro_Bact_Ser_Proteases"/>
</dbReference>
<gene>
    <name evidence="7" type="primary">hhoB</name>
    <name evidence="7" type="ORF">Thiowin_02938</name>
</gene>
<dbReference type="InterPro" id="IPR009003">
    <property type="entry name" value="Peptidase_S1_PA"/>
</dbReference>
<sequence length="437" mass="45242">MIRPASPTQRTLICLAALTTLLATPPIHARDEATRARMDAATLRVLCLSEDGNELGAGSGFVIGSGRHVVTNWHVVECTAEGGEAAVLLSAAERNADGDPVVSVRVASADAKRDLAILALERPLRRPAVTFATAESVRKLDLVIAYGFPGVADREDAGDFADPSATTGVVSRIDASAPGADLPRLIQTDAAINPGNSGGPLFDAAGRVIGINTLKALTEVASSDPEAGDLLVRVPLGEGIGWAVVSDELFPTLDRLGIPYRVESSRPDANTTGLPAAVWLTIALSLLTLMLALSFARRTQAAASKALGNQSASPANAPRPTAPAKPTPSPSGQPQLHGIAGPYSGVSVPLGARPIAIGRDPAMVQLVIPADFGRVSKRHALIGYDRKQGQFQIEDCWSSHGTFVNGEPLPLGGSTTLAPGGRVDLASAEVAFEVILT</sequence>
<dbReference type="GO" id="GO:0006508">
    <property type="term" value="P:proteolysis"/>
    <property type="evidence" value="ECO:0007669"/>
    <property type="project" value="UniProtKB-KW"/>
</dbReference>
<dbReference type="Gene3D" id="2.60.200.20">
    <property type="match status" value="1"/>
</dbReference>
<dbReference type="Pfam" id="PF00498">
    <property type="entry name" value="FHA"/>
    <property type="match status" value="1"/>
</dbReference>
<dbReference type="InterPro" id="IPR001940">
    <property type="entry name" value="Peptidase_S1C"/>
</dbReference>
<dbReference type="Pfam" id="PF13365">
    <property type="entry name" value="Trypsin_2"/>
    <property type="match status" value="1"/>
</dbReference>
<dbReference type="Proteomes" id="UP001432180">
    <property type="component" value="Chromosome"/>
</dbReference>
<evidence type="ECO:0000256" key="4">
    <source>
        <dbReference type="SAM" id="Phobius"/>
    </source>
</evidence>
<dbReference type="PANTHER" id="PTHR43343">
    <property type="entry name" value="PEPTIDASE S12"/>
    <property type="match status" value="1"/>
</dbReference>
<evidence type="ECO:0000313" key="8">
    <source>
        <dbReference type="Proteomes" id="UP001432180"/>
    </source>
</evidence>
<dbReference type="CDD" id="cd00060">
    <property type="entry name" value="FHA"/>
    <property type="match status" value="1"/>
</dbReference>
<name>A0ABZ0SBG3_9GAMM</name>
<feature type="chain" id="PRO_5045820151" evidence="5">
    <location>
        <begin position="30"/>
        <end position="437"/>
    </location>
</feature>
<feature type="domain" description="FHA" evidence="6">
    <location>
        <begin position="355"/>
        <end position="409"/>
    </location>
</feature>
<dbReference type="InterPro" id="IPR008984">
    <property type="entry name" value="SMAD_FHA_dom_sf"/>
</dbReference>
<feature type="region of interest" description="Disordered" evidence="3">
    <location>
        <begin position="306"/>
        <end position="338"/>
    </location>
</feature>
<dbReference type="SMART" id="SM00240">
    <property type="entry name" value="FHA"/>
    <property type="match status" value="1"/>
</dbReference>
<evidence type="ECO:0000259" key="6">
    <source>
        <dbReference type="PROSITE" id="PS50006"/>
    </source>
</evidence>
<dbReference type="SUPFAM" id="SSF50494">
    <property type="entry name" value="Trypsin-like serine proteases"/>
    <property type="match status" value="1"/>
</dbReference>
<reference evidence="7 8" key="1">
    <citation type="journal article" date="2023" name="Microorganisms">
        <title>Thiorhodovibrio frisius and Trv. litoralis spp. nov., Two Novel Members from a Clade of Fastidious Purple Sulfur Bacteria That Exhibit Unique Red-Shifted Light-Harvesting Capabilities.</title>
        <authorList>
            <person name="Methner A."/>
            <person name="Kuzyk S.B."/>
            <person name="Petersen J."/>
            <person name="Bauer S."/>
            <person name="Brinkmann H."/>
            <person name="Sichau K."/>
            <person name="Wanner G."/>
            <person name="Wolf J."/>
            <person name="Neumann-Schaal M."/>
            <person name="Henke P."/>
            <person name="Tank M."/>
            <person name="Sproer C."/>
            <person name="Bunk B."/>
            <person name="Overmann J."/>
        </authorList>
    </citation>
    <scope>NUCLEOTIDE SEQUENCE [LARGE SCALE GENOMIC DNA]</scope>
    <source>
        <strain evidence="7 8">DSM 6702</strain>
    </source>
</reference>
<keyword evidence="8" id="KW-1185">Reference proteome</keyword>